<keyword evidence="3" id="KW-0547">Nucleotide-binding</keyword>
<dbReference type="AlphaFoldDB" id="A0AAD4R843"/>
<evidence type="ECO:0000256" key="8">
    <source>
        <dbReference type="ARBA" id="ARBA00023242"/>
    </source>
</evidence>
<evidence type="ECO:0000256" key="4">
    <source>
        <dbReference type="ARBA" id="ARBA00022801"/>
    </source>
</evidence>
<dbReference type="SUPFAM" id="SSF52540">
    <property type="entry name" value="P-loop containing nucleoside triphosphate hydrolases"/>
    <property type="match status" value="2"/>
</dbReference>
<reference evidence="13" key="1">
    <citation type="submission" date="2022-01" db="EMBL/GenBank/DDBJ databases">
        <title>Genome Sequence Resource for Two Populations of Ditylenchus destructor, the Migratory Endoparasitic Phytonematode.</title>
        <authorList>
            <person name="Zhang H."/>
            <person name="Lin R."/>
            <person name="Xie B."/>
        </authorList>
    </citation>
    <scope>NUCLEOTIDE SEQUENCE</scope>
    <source>
        <strain evidence="13">BazhouSP</strain>
    </source>
</reference>
<dbReference type="SMART" id="SM00487">
    <property type="entry name" value="DEXDc"/>
    <property type="match status" value="1"/>
</dbReference>
<feature type="coiled-coil region" evidence="9">
    <location>
        <begin position="474"/>
        <end position="501"/>
    </location>
</feature>
<dbReference type="GO" id="GO:0016887">
    <property type="term" value="F:ATP hydrolysis activity"/>
    <property type="evidence" value="ECO:0007669"/>
    <property type="project" value="InterPro"/>
</dbReference>
<evidence type="ECO:0000256" key="2">
    <source>
        <dbReference type="ARBA" id="ARBA00007025"/>
    </source>
</evidence>
<comment type="similarity">
    <text evidence="2">Belongs to the SNF2/RAD54 helicase family.</text>
</comment>
<keyword evidence="9" id="KW-0175">Coiled coil</keyword>
<dbReference type="InterPro" id="IPR044574">
    <property type="entry name" value="ARIP4-like"/>
</dbReference>
<dbReference type="Gene3D" id="3.40.50.300">
    <property type="entry name" value="P-loop containing nucleotide triphosphate hydrolases"/>
    <property type="match status" value="2"/>
</dbReference>
<feature type="domain" description="Helicase ATP-binding" evidence="11">
    <location>
        <begin position="152"/>
        <end position="356"/>
    </location>
</feature>
<dbReference type="Pfam" id="PF00176">
    <property type="entry name" value="SNF2-rel_dom"/>
    <property type="match status" value="1"/>
</dbReference>
<name>A0AAD4R843_9BILA</name>
<dbReference type="GO" id="GO:0004386">
    <property type="term" value="F:helicase activity"/>
    <property type="evidence" value="ECO:0007669"/>
    <property type="project" value="UniProtKB-KW"/>
</dbReference>
<dbReference type="GO" id="GO:0003677">
    <property type="term" value="F:DNA binding"/>
    <property type="evidence" value="ECO:0007669"/>
    <property type="project" value="UniProtKB-KW"/>
</dbReference>
<dbReference type="CDD" id="cd18793">
    <property type="entry name" value="SF2_C_SNF"/>
    <property type="match status" value="1"/>
</dbReference>
<evidence type="ECO:0000256" key="6">
    <source>
        <dbReference type="ARBA" id="ARBA00022840"/>
    </source>
</evidence>
<keyword evidence="8" id="KW-0539">Nucleus</keyword>
<evidence type="ECO:0000256" key="1">
    <source>
        <dbReference type="ARBA" id="ARBA00004123"/>
    </source>
</evidence>
<dbReference type="SMART" id="SM00490">
    <property type="entry name" value="HELICc"/>
    <property type="match status" value="1"/>
</dbReference>
<evidence type="ECO:0000256" key="3">
    <source>
        <dbReference type="ARBA" id="ARBA00022741"/>
    </source>
</evidence>
<comment type="caution">
    <text evidence="13">The sequence shown here is derived from an EMBL/GenBank/DDBJ whole genome shotgun (WGS) entry which is preliminary data.</text>
</comment>
<dbReference type="PROSITE" id="PS51194">
    <property type="entry name" value="HELICASE_CTER"/>
    <property type="match status" value="1"/>
</dbReference>
<dbReference type="Gene3D" id="3.40.50.10810">
    <property type="entry name" value="Tandem AAA-ATPase domain"/>
    <property type="match status" value="1"/>
</dbReference>
<accession>A0AAD4R843</accession>
<evidence type="ECO:0000313" key="13">
    <source>
        <dbReference type="EMBL" id="KAI1716359.1"/>
    </source>
</evidence>
<sequence length="1111" mass="126793">MYNGVNDVDDDIFVEREVKPQKNIDLVELGSSDEEEKQSKQLAQNSSAFPTNHLICNPNRGYNFPLSGTRPHYGTARNGGARHKIKKRKRKNSEENDISEVSENGLVRVNDEDKPERDPEVYVCRCLSRVLQPHQIRGVKFLYNTIIKSLETFHSTDGSGCILAHSMGLGKSLQTITFVEIFFRVTRSKKALIICPINVIQNWASEFDKWLPSVDEFGEPLRTFNVFLLGDSLKTLEERAKYIANWHENGGVLLIGYEMFRLLIRPVKSAKNSEDHMDGSQQIRISELRKDVRTAILNPGPDLVICDEGHKIKNMKTEVALALHGIHTQRRIVLTGYPLQNNLMEYYCMVDFVRPSSLGTRKEFMARFERPINKGLCIDSTPQAVKLARQRTYILRGIIDEFIHRRSQHALKKILPESKEFVLLLRKTQIQRELYCGFIQYAHEEMQSQNSNMYNPLKAFSICSKIVNHPDLLYNAIMIKRRQYQEALKSLKERKMESALQQPTIDKFFNQVDYQTHSHNYLGNNYPSTPSSQMSTTEYGNAFSNNTYNAAYWGNGNSFPNGFGTSPNPQNLMTAYQNNGIISDQYNNGLLHNGDRSQWNMMQQNNMTNNPPNHQQSHFLPMGNSQGKEENGTCFASTSSFTPCPCEQPEPPTVAKPKGGKRGSQHQKKDNSIKYEWADSIMQASNYESGVVENGSKMAVAMEIIDDTRKRGEKILLFSGSVLTLDLLEKFLKQRASDSDTFRWVKNVSYCRFDGTTSAVDRERLIERFNNDDQLVLFLISTRAGSLGVNLVSASRVIIFDASWNPCHDAQAICRIFRYGQKRKTFIYRLIINNSMEKGIFNRQISKHTLQQRVVDDAKIDANVTSKDLERLLSYDESLDVISSKWNIDEWNLENDEVLQTVARKYSHLLAESPFLHESLLTENEEKLSEEEKKEAEKLYKRECYGIWPDSFPYNGGQATNDYPSPFPFAMHNPALYPHMNSGMLNRPPGVPIFPGLMQPTPLPKRVELVHNLPSTSGYTPNNGSTQQQTPFVNGRNNGEIVILDKDLILPSIRFAGQYSTLKAGQKARILRYNEKVYLTTEDNNVFNAQNTAYAQPPAPTFKPNEIIELD</sequence>
<dbReference type="InterPro" id="IPR038718">
    <property type="entry name" value="SNF2-like_sf"/>
</dbReference>
<evidence type="ECO:0000256" key="9">
    <source>
        <dbReference type="SAM" id="Coils"/>
    </source>
</evidence>
<keyword evidence="4" id="KW-0378">Hydrolase</keyword>
<dbReference type="Proteomes" id="UP001201812">
    <property type="component" value="Unassembled WGS sequence"/>
</dbReference>
<dbReference type="InterPro" id="IPR001650">
    <property type="entry name" value="Helicase_C-like"/>
</dbReference>
<keyword evidence="5 13" id="KW-0347">Helicase</keyword>
<dbReference type="PROSITE" id="PS51192">
    <property type="entry name" value="HELICASE_ATP_BIND_1"/>
    <property type="match status" value="1"/>
</dbReference>
<dbReference type="PANTHER" id="PTHR45797">
    <property type="entry name" value="RAD54-LIKE"/>
    <property type="match status" value="1"/>
</dbReference>
<feature type="region of interest" description="Disordered" evidence="10">
    <location>
        <begin position="71"/>
        <end position="113"/>
    </location>
</feature>
<dbReference type="Pfam" id="PF00271">
    <property type="entry name" value="Helicase_C"/>
    <property type="match status" value="1"/>
</dbReference>
<evidence type="ECO:0000259" key="12">
    <source>
        <dbReference type="PROSITE" id="PS51194"/>
    </source>
</evidence>
<dbReference type="PANTHER" id="PTHR45797:SF1">
    <property type="entry name" value="HELICASE ARIP4"/>
    <property type="match status" value="1"/>
</dbReference>
<organism evidence="13 14">
    <name type="scientific">Ditylenchus destructor</name>
    <dbReference type="NCBI Taxonomy" id="166010"/>
    <lineage>
        <taxon>Eukaryota</taxon>
        <taxon>Metazoa</taxon>
        <taxon>Ecdysozoa</taxon>
        <taxon>Nematoda</taxon>
        <taxon>Chromadorea</taxon>
        <taxon>Rhabditida</taxon>
        <taxon>Tylenchina</taxon>
        <taxon>Tylenchomorpha</taxon>
        <taxon>Sphaerularioidea</taxon>
        <taxon>Anguinidae</taxon>
        <taxon>Anguininae</taxon>
        <taxon>Ditylenchus</taxon>
    </lineage>
</organism>
<feature type="domain" description="Helicase C-terminal" evidence="12">
    <location>
        <begin position="700"/>
        <end position="861"/>
    </location>
</feature>
<evidence type="ECO:0000256" key="10">
    <source>
        <dbReference type="SAM" id="MobiDB-lite"/>
    </source>
</evidence>
<dbReference type="GO" id="GO:0005524">
    <property type="term" value="F:ATP binding"/>
    <property type="evidence" value="ECO:0007669"/>
    <property type="project" value="UniProtKB-KW"/>
</dbReference>
<evidence type="ECO:0000259" key="11">
    <source>
        <dbReference type="PROSITE" id="PS51192"/>
    </source>
</evidence>
<keyword evidence="6" id="KW-0067">ATP-binding</keyword>
<dbReference type="InterPro" id="IPR000330">
    <property type="entry name" value="SNF2_N"/>
</dbReference>
<evidence type="ECO:0000256" key="7">
    <source>
        <dbReference type="ARBA" id="ARBA00023125"/>
    </source>
</evidence>
<dbReference type="EMBL" id="JAKKPZ010000010">
    <property type="protein sequence ID" value="KAI1716359.1"/>
    <property type="molecule type" value="Genomic_DNA"/>
</dbReference>
<evidence type="ECO:0000256" key="5">
    <source>
        <dbReference type="ARBA" id="ARBA00022806"/>
    </source>
</evidence>
<dbReference type="GO" id="GO:0005634">
    <property type="term" value="C:nucleus"/>
    <property type="evidence" value="ECO:0007669"/>
    <property type="project" value="UniProtKB-SubCell"/>
</dbReference>
<proteinExistence type="inferred from homology"/>
<comment type="subcellular location">
    <subcellularLocation>
        <location evidence="1">Nucleus</location>
    </subcellularLocation>
</comment>
<dbReference type="Gene3D" id="1.20.120.850">
    <property type="entry name" value="SWI2/SNF2 ATPases, N-terminal domain"/>
    <property type="match status" value="1"/>
</dbReference>
<feature type="compositionally biased region" description="Basic residues" evidence="10">
    <location>
        <begin position="80"/>
        <end position="91"/>
    </location>
</feature>
<dbReference type="InterPro" id="IPR027417">
    <property type="entry name" value="P-loop_NTPase"/>
</dbReference>
<evidence type="ECO:0000313" key="14">
    <source>
        <dbReference type="Proteomes" id="UP001201812"/>
    </source>
</evidence>
<keyword evidence="14" id="KW-1185">Reference proteome</keyword>
<dbReference type="InterPro" id="IPR049730">
    <property type="entry name" value="SNF2/RAD54-like_C"/>
</dbReference>
<protein>
    <submittedName>
        <fullName evidence="13">Helicase ARIP4</fullName>
    </submittedName>
</protein>
<gene>
    <name evidence="13" type="ORF">DdX_07406</name>
</gene>
<feature type="region of interest" description="Disordered" evidence="10">
    <location>
        <begin position="625"/>
        <end position="672"/>
    </location>
</feature>
<dbReference type="InterPro" id="IPR014001">
    <property type="entry name" value="Helicase_ATP-bd"/>
</dbReference>
<keyword evidence="7" id="KW-0238">DNA-binding</keyword>